<evidence type="ECO:0000313" key="9">
    <source>
        <dbReference type="Proteomes" id="UP001500943"/>
    </source>
</evidence>
<dbReference type="PANTHER" id="PTHR32322:SF2">
    <property type="entry name" value="EAMA DOMAIN-CONTAINING PROTEIN"/>
    <property type="match status" value="1"/>
</dbReference>
<evidence type="ECO:0000256" key="6">
    <source>
        <dbReference type="SAM" id="Phobius"/>
    </source>
</evidence>
<proteinExistence type="inferred from homology"/>
<evidence type="ECO:0000313" key="8">
    <source>
        <dbReference type="EMBL" id="GAA1206480.1"/>
    </source>
</evidence>
<feature type="transmembrane region" description="Helical" evidence="6">
    <location>
        <begin position="262"/>
        <end position="281"/>
    </location>
</feature>
<organism evidence="8 9">
    <name type="scientific">Rhodoglobus aureus</name>
    <dbReference type="NCBI Taxonomy" id="191497"/>
    <lineage>
        <taxon>Bacteria</taxon>
        <taxon>Bacillati</taxon>
        <taxon>Actinomycetota</taxon>
        <taxon>Actinomycetes</taxon>
        <taxon>Micrococcales</taxon>
        <taxon>Microbacteriaceae</taxon>
        <taxon>Rhodoglobus</taxon>
    </lineage>
</organism>
<dbReference type="Pfam" id="PF00892">
    <property type="entry name" value="EamA"/>
    <property type="match status" value="2"/>
</dbReference>
<comment type="subcellular location">
    <subcellularLocation>
        <location evidence="1">Membrane</location>
        <topology evidence="1">Multi-pass membrane protein</topology>
    </subcellularLocation>
</comment>
<name>A0ABN1VDA9_9MICO</name>
<evidence type="ECO:0000259" key="7">
    <source>
        <dbReference type="Pfam" id="PF00892"/>
    </source>
</evidence>
<dbReference type="Proteomes" id="UP001500943">
    <property type="component" value="Unassembled WGS sequence"/>
</dbReference>
<protein>
    <submittedName>
        <fullName evidence="8">EamA family transporter</fullName>
    </submittedName>
</protein>
<comment type="similarity">
    <text evidence="2">Belongs to the EamA transporter family.</text>
</comment>
<evidence type="ECO:0000256" key="1">
    <source>
        <dbReference type="ARBA" id="ARBA00004141"/>
    </source>
</evidence>
<feature type="domain" description="EamA" evidence="7">
    <location>
        <begin position="143"/>
        <end position="276"/>
    </location>
</feature>
<keyword evidence="9" id="KW-1185">Reference proteome</keyword>
<feature type="transmembrane region" description="Helical" evidence="6">
    <location>
        <begin position="118"/>
        <end position="137"/>
    </location>
</feature>
<evidence type="ECO:0000256" key="2">
    <source>
        <dbReference type="ARBA" id="ARBA00007362"/>
    </source>
</evidence>
<sequence>MLQLRATLLTAIAPIAWGTTYIVTTQLLPDGHPLFASLVRALPAGLIALALARQLPTGAWWWKSLVLGVLNIGAFFPLLFIAAYRLPGGVAATLGAAQPLIVAVLVVTILRQSAPWRLVIWGVVGALGVALVVLRATAQLDTLGLIAGLAGTASMAVGVTLSKHWGKPPEVSALGYAGWLLTAGGIVLLPITVFAEGFPSSLDAPAVAGYAWLGIVGGLVAYTLWFRGIRIVPLTSVAVLGLLSPLTAAALGTIILGERFNTLQLIGFALALTAIVGAQIPSRSATYSRKRTPVYPAEMV</sequence>
<dbReference type="InterPro" id="IPR050638">
    <property type="entry name" value="AA-Vitamin_Transporters"/>
</dbReference>
<dbReference type="InterPro" id="IPR037185">
    <property type="entry name" value="EmrE-like"/>
</dbReference>
<dbReference type="SUPFAM" id="SSF103481">
    <property type="entry name" value="Multidrug resistance efflux transporter EmrE"/>
    <property type="match status" value="2"/>
</dbReference>
<feature type="transmembrane region" description="Helical" evidence="6">
    <location>
        <begin position="143"/>
        <end position="161"/>
    </location>
</feature>
<gene>
    <name evidence="8" type="ORF">GCM10009655_01870</name>
</gene>
<reference evidence="8 9" key="1">
    <citation type="journal article" date="2019" name="Int. J. Syst. Evol. Microbiol.">
        <title>The Global Catalogue of Microorganisms (GCM) 10K type strain sequencing project: providing services to taxonomists for standard genome sequencing and annotation.</title>
        <authorList>
            <consortium name="The Broad Institute Genomics Platform"/>
            <consortium name="The Broad Institute Genome Sequencing Center for Infectious Disease"/>
            <person name="Wu L."/>
            <person name="Ma J."/>
        </authorList>
    </citation>
    <scope>NUCLEOTIDE SEQUENCE [LARGE SCALE GENOMIC DNA]</scope>
    <source>
        <strain evidence="8 9">JCM 12762</strain>
    </source>
</reference>
<keyword evidence="4 6" id="KW-1133">Transmembrane helix</keyword>
<evidence type="ECO:0000256" key="4">
    <source>
        <dbReference type="ARBA" id="ARBA00022989"/>
    </source>
</evidence>
<feature type="transmembrane region" description="Helical" evidence="6">
    <location>
        <begin position="173"/>
        <end position="195"/>
    </location>
</feature>
<comment type="caution">
    <text evidence="8">The sequence shown here is derived from an EMBL/GenBank/DDBJ whole genome shotgun (WGS) entry which is preliminary data.</text>
</comment>
<dbReference type="RefSeq" id="WP_343922356.1">
    <property type="nucleotide sequence ID" value="NZ_BAAAKW010000005.1"/>
</dbReference>
<accession>A0ABN1VDA9</accession>
<feature type="transmembrane region" description="Helical" evidence="6">
    <location>
        <begin position="207"/>
        <end position="225"/>
    </location>
</feature>
<keyword evidence="3 6" id="KW-0812">Transmembrane</keyword>
<feature type="transmembrane region" description="Helical" evidence="6">
    <location>
        <begin position="64"/>
        <end position="84"/>
    </location>
</feature>
<feature type="domain" description="EamA" evidence="7">
    <location>
        <begin position="7"/>
        <end position="133"/>
    </location>
</feature>
<dbReference type="PANTHER" id="PTHR32322">
    <property type="entry name" value="INNER MEMBRANE TRANSPORTER"/>
    <property type="match status" value="1"/>
</dbReference>
<dbReference type="InterPro" id="IPR000620">
    <property type="entry name" value="EamA_dom"/>
</dbReference>
<feature type="transmembrane region" description="Helical" evidence="6">
    <location>
        <begin position="237"/>
        <end position="256"/>
    </location>
</feature>
<dbReference type="EMBL" id="BAAAKW010000005">
    <property type="protein sequence ID" value="GAA1206480.1"/>
    <property type="molecule type" value="Genomic_DNA"/>
</dbReference>
<keyword evidence="5 6" id="KW-0472">Membrane</keyword>
<evidence type="ECO:0000256" key="5">
    <source>
        <dbReference type="ARBA" id="ARBA00023136"/>
    </source>
</evidence>
<feature type="transmembrane region" description="Helical" evidence="6">
    <location>
        <begin position="34"/>
        <end position="52"/>
    </location>
</feature>
<evidence type="ECO:0000256" key="3">
    <source>
        <dbReference type="ARBA" id="ARBA00022692"/>
    </source>
</evidence>
<feature type="transmembrane region" description="Helical" evidence="6">
    <location>
        <begin position="90"/>
        <end position="111"/>
    </location>
</feature>